<dbReference type="InterPro" id="IPR036388">
    <property type="entry name" value="WH-like_DNA-bd_sf"/>
</dbReference>
<dbReference type="InterPro" id="IPR036390">
    <property type="entry name" value="WH_DNA-bd_sf"/>
</dbReference>
<dbReference type="SUPFAM" id="SSF46785">
    <property type="entry name" value="Winged helix' DNA-binding domain"/>
    <property type="match status" value="1"/>
</dbReference>
<gene>
    <name evidence="1" type="ORF">BU26DRAFT_607810</name>
</gene>
<proteinExistence type="predicted"/>
<dbReference type="EMBL" id="ML987200">
    <property type="protein sequence ID" value="KAF2245594.1"/>
    <property type="molecule type" value="Genomic_DNA"/>
</dbReference>
<dbReference type="GeneID" id="54589119"/>
<organism evidence="1 2">
    <name type="scientific">Trematosphaeria pertusa</name>
    <dbReference type="NCBI Taxonomy" id="390896"/>
    <lineage>
        <taxon>Eukaryota</taxon>
        <taxon>Fungi</taxon>
        <taxon>Dikarya</taxon>
        <taxon>Ascomycota</taxon>
        <taxon>Pezizomycotina</taxon>
        <taxon>Dothideomycetes</taxon>
        <taxon>Pleosporomycetidae</taxon>
        <taxon>Pleosporales</taxon>
        <taxon>Massarineae</taxon>
        <taxon>Trematosphaeriaceae</taxon>
        <taxon>Trematosphaeria</taxon>
    </lineage>
</organism>
<dbReference type="PANTHER" id="PTHR43712:SF15">
    <property type="entry name" value="MONODICTYPHENONE CLUSTER TRANSCRIPTIONAL COACTIVATOR MDPA"/>
    <property type="match status" value="1"/>
</dbReference>
<reference evidence="1" key="1">
    <citation type="journal article" date="2020" name="Stud. Mycol.">
        <title>101 Dothideomycetes genomes: a test case for predicting lifestyles and emergence of pathogens.</title>
        <authorList>
            <person name="Haridas S."/>
            <person name="Albert R."/>
            <person name="Binder M."/>
            <person name="Bloem J."/>
            <person name="Labutti K."/>
            <person name="Salamov A."/>
            <person name="Andreopoulos B."/>
            <person name="Baker S."/>
            <person name="Barry K."/>
            <person name="Bills G."/>
            <person name="Bluhm B."/>
            <person name="Cannon C."/>
            <person name="Castanera R."/>
            <person name="Culley D."/>
            <person name="Daum C."/>
            <person name="Ezra D."/>
            <person name="Gonzalez J."/>
            <person name="Henrissat B."/>
            <person name="Kuo A."/>
            <person name="Liang C."/>
            <person name="Lipzen A."/>
            <person name="Lutzoni F."/>
            <person name="Magnuson J."/>
            <person name="Mondo S."/>
            <person name="Nolan M."/>
            <person name="Ohm R."/>
            <person name="Pangilinan J."/>
            <person name="Park H.-J."/>
            <person name="Ramirez L."/>
            <person name="Alfaro M."/>
            <person name="Sun H."/>
            <person name="Tritt A."/>
            <person name="Yoshinaga Y."/>
            <person name="Zwiers L.-H."/>
            <person name="Turgeon B."/>
            <person name="Goodwin S."/>
            <person name="Spatafora J."/>
            <person name="Crous P."/>
            <person name="Grigoriev I."/>
        </authorList>
    </citation>
    <scope>NUCLEOTIDE SEQUENCE</scope>
    <source>
        <strain evidence="1">CBS 122368</strain>
    </source>
</reference>
<dbReference type="AlphaFoldDB" id="A0A6A6I4X9"/>
<dbReference type="Proteomes" id="UP000800094">
    <property type="component" value="Unassembled WGS sequence"/>
</dbReference>
<evidence type="ECO:0008006" key="3">
    <source>
        <dbReference type="Google" id="ProtNLM"/>
    </source>
</evidence>
<dbReference type="Gene3D" id="1.10.10.10">
    <property type="entry name" value="Winged helix-like DNA-binding domain superfamily/Winged helix DNA-binding domain"/>
    <property type="match status" value="1"/>
</dbReference>
<sequence>MDRLHKLETFANELAVAVKSLGAHYRNGESEESREVQRARRAIMGNAARIQTLLGEPSDFLQRLASQNQILACLQWLGEFQVLACIPLSGTVSARDVAELAGVPVKQLSRVVRMTSTAGFLGEPEPGQIAHTSLSAEFVKNLSYFDAAMFLAQTAAPTALKMATATRRYGCSDLPQESAYGLAFGTAHSFQATCEQRPKLHRQLSAYLQHAGNVDQDVTELLTRLDWPSLGKTRVVEVGAESTRTAIALAELHPALHFIVQMHGPDLEARRPLTTRLTIQKRDPGTPQTVSDAAVYILRLPSPSIGPSSYSLPAQVKSELRAHLGVLRNTNATLVLTPRLLPEPGTADPDVEVVSRVRDLSLLQLANDSGMIEMAELVEMVESIRDSFGGLVIVNKLRSRKSGMAALGVKYQASASHEALMGSR</sequence>
<dbReference type="InterPro" id="IPR029063">
    <property type="entry name" value="SAM-dependent_MTases_sf"/>
</dbReference>
<dbReference type="PANTHER" id="PTHR43712">
    <property type="entry name" value="PUTATIVE (AFU_ORTHOLOGUE AFUA_4G14580)-RELATED"/>
    <property type="match status" value="1"/>
</dbReference>
<name>A0A6A6I4X9_9PLEO</name>
<evidence type="ECO:0000313" key="2">
    <source>
        <dbReference type="Proteomes" id="UP000800094"/>
    </source>
</evidence>
<dbReference type="RefSeq" id="XP_033680598.1">
    <property type="nucleotide sequence ID" value="XM_033835789.1"/>
</dbReference>
<keyword evidence="2" id="KW-1185">Reference proteome</keyword>
<protein>
    <recommendedName>
        <fullName evidence="3">O-methyltransferase domain-containing protein</fullName>
    </recommendedName>
</protein>
<dbReference type="OrthoDB" id="2410195at2759"/>
<evidence type="ECO:0000313" key="1">
    <source>
        <dbReference type="EMBL" id="KAF2245594.1"/>
    </source>
</evidence>
<dbReference type="Gene3D" id="3.40.50.150">
    <property type="entry name" value="Vaccinia Virus protein VP39"/>
    <property type="match status" value="1"/>
</dbReference>
<accession>A0A6A6I4X9</accession>